<dbReference type="Proteomes" id="UP000321201">
    <property type="component" value="Unassembled WGS sequence"/>
</dbReference>
<dbReference type="InParanoid" id="A0A5C7EGU9"/>
<dbReference type="Pfam" id="PF10040">
    <property type="entry name" value="CRISPR_Cas6"/>
    <property type="match status" value="1"/>
</dbReference>
<dbReference type="OrthoDB" id="9787241at2"/>
<dbReference type="RefSeq" id="WP_147800116.1">
    <property type="nucleotide sequence ID" value="NZ_VPFL01000013.1"/>
</dbReference>
<gene>
    <name evidence="2" type="ORF">FR698_10295</name>
</gene>
<dbReference type="EMBL" id="VPFL01000013">
    <property type="protein sequence ID" value="TXF11487.1"/>
    <property type="molecule type" value="Genomic_DNA"/>
</dbReference>
<accession>A0A5C7EGU9</accession>
<proteinExistence type="predicted"/>
<dbReference type="AlphaFoldDB" id="A0A5C7EGU9"/>
<feature type="domain" description="CRISPR-associated protein Cas6 C-terminal" evidence="1">
    <location>
        <begin position="186"/>
        <end position="309"/>
    </location>
</feature>
<dbReference type="InterPro" id="IPR019267">
    <property type="entry name" value="CRISPR-assoc_Cas6_C"/>
</dbReference>
<evidence type="ECO:0000259" key="1">
    <source>
        <dbReference type="Pfam" id="PF10040"/>
    </source>
</evidence>
<reference evidence="2 3" key="1">
    <citation type="submission" date="2019-08" db="EMBL/GenBank/DDBJ databases">
        <title>Pelomicrobium methylotrophicum gen. nov., sp. nov. a moderately thermophilic, facultatively anaerobic, lithoautotrophic and methylotrophic bacterium isolated from a terrestrial mud volcano.</title>
        <authorList>
            <person name="Slobodkina G.B."/>
            <person name="Merkel A.Y."/>
            <person name="Slobodkin A.I."/>
        </authorList>
    </citation>
    <scope>NUCLEOTIDE SEQUENCE [LARGE SCALE GENOMIC DNA]</scope>
    <source>
        <strain evidence="2 3">SM250</strain>
    </source>
</reference>
<evidence type="ECO:0000313" key="2">
    <source>
        <dbReference type="EMBL" id="TXF11487.1"/>
    </source>
</evidence>
<keyword evidence="3" id="KW-1185">Reference proteome</keyword>
<organism evidence="2 3">
    <name type="scientific">Pelomicrobium methylotrophicum</name>
    <dbReference type="NCBI Taxonomy" id="2602750"/>
    <lineage>
        <taxon>Bacteria</taxon>
        <taxon>Pseudomonadati</taxon>
        <taxon>Pseudomonadota</taxon>
        <taxon>Hydrogenophilia</taxon>
        <taxon>Hydrogenophilia incertae sedis</taxon>
        <taxon>Pelomicrobium</taxon>
    </lineage>
</organism>
<dbReference type="Gene3D" id="3.30.70.1900">
    <property type="match status" value="1"/>
</dbReference>
<sequence>MEPGTSHLHLPIGAYRLEFAADKPVTLGEFPGSAWRGAFGHALKRAVCVTRERRCESCPLYRTCLYPYVFQTPPPPDAAKMRRYEAVPHPFALRPGPAPGDDGRVSLLLTLFGDANRHLAAILYALTRAASGERGIAGNRLMLRHVCQEEAPGSSAWTKIYEEGGVLAPLPPLPVPVPPVPPAITIHLHTPLRIKRDGRHVGAAEFRFSDLFRNLLRRISMLTYFHTDTPLETDFKALVTHAETIATRSELAWKDWTRYSARQKTLMRLGGLVGRIDIDGQDLAPFWPYLWLGQWTHAGAGATMGLGHYTLASLQVAREVKISATLSGDERN</sequence>
<evidence type="ECO:0000313" key="3">
    <source>
        <dbReference type="Proteomes" id="UP000321201"/>
    </source>
</evidence>
<name>A0A5C7EGU9_9PROT</name>
<protein>
    <submittedName>
        <fullName evidence="2">CRISPR system precrRNA processing endoribonuclease RAMP protein Cas6</fullName>
    </submittedName>
</protein>
<comment type="caution">
    <text evidence="2">The sequence shown here is derived from an EMBL/GenBank/DDBJ whole genome shotgun (WGS) entry which is preliminary data.</text>
</comment>